<feature type="chain" id="PRO_5047264334" evidence="2">
    <location>
        <begin position="39"/>
        <end position="263"/>
    </location>
</feature>
<dbReference type="PROSITE" id="PS51257">
    <property type="entry name" value="PROKAR_LIPOPROTEIN"/>
    <property type="match status" value="1"/>
</dbReference>
<feature type="domain" description="DUF4097" evidence="3">
    <location>
        <begin position="128"/>
        <end position="259"/>
    </location>
</feature>
<sequence>MTVAAFRTHHATRARALVAAAGVALLAGALAGCGSADAGEAPVESKSFPLAGKALTIDSDDSAIELMTADVKEVQVTRQVDGWVFMGNGPEASWKMKDGTLTLRVKCDAVASDCEARHTVKVPRGVAVTVEDDNGSVTATGFDTALKIRSDNGAVTVRDSSGPLRLVSDNGAVVTERVSAKTVSVRSDNGSVRLGLVAVPDRVETVSDNGGITIELPGAGAPYAVTAKSDNGGVDIDVPTDDSSSHVVRARSDNGKVTVRSAN</sequence>
<evidence type="ECO:0000256" key="2">
    <source>
        <dbReference type="SAM" id="SignalP"/>
    </source>
</evidence>
<dbReference type="InterPro" id="IPR025164">
    <property type="entry name" value="Toastrack_DUF4097"/>
</dbReference>
<proteinExistence type="predicted"/>
<protein>
    <submittedName>
        <fullName evidence="4">DUF4097 family beta strand repeat-containing protein</fullName>
    </submittedName>
</protein>
<dbReference type="RefSeq" id="WP_381197989.1">
    <property type="nucleotide sequence ID" value="NZ_JBHSFE010000014.1"/>
</dbReference>
<accession>A0ABV9G6H4</accession>
<organism evidence="4 5">
    <name type="scientific">Streptomyces maoxianensis</name>
    <dbReference type="NCBI Taxonomy" id="1459942"/>
    <lineage>
        <taxon>Bacteria</taxon>
        <taxon>Bacillati</taxon>
        <taxon>Actinomycetota</taxon>
        <taxon>Actinomycetes</taxon>
        <taxon>Kitasatosporales</taxon>
        <taxon>Streptomycetaceae</taxon>
        <taxon>Streptomyces</taxon>
    </lineage>
</organism>
<feature type="region of interest" description="Disordered" evidence="1">
    <location>
        <begin position="238"/>
        <end position="263"/>
    </location>
</feature>
<keyword evidence="2" id="KW-0732">Signal</keyword>
<evidence type="ECO:0000313" key="4">
    <source>
        <dbReference type="EMBL" id="MFC4609906.1"/>
    </source>
</evidence>
<keyword evidence="5" id="KW-1185">Reference proteome</keyword>
<gene>
    <name evidence="4" type="ORF">ACFO9E_19120</name>
</gene>
<dbReference type="Pfam" id="PF13349">
    <property type="entry name" value="DUF4097"/>
    <property type="match status" value="1"/>
</dbReference>
<evidence type="ECO:0000256" key="1">
    <source>
        <dbReference type="SAM" id="MobiDB-lite"/>
    </source>
</evidence>
<evidence type="ECO:0000313" key="5">
    <source>
        <dbReference type="Proteomes" id="UP001595993"/>
    </source>
</evidence>
<dbReference type="Proteomes" id="UP001595993">
    <property type="component" value="Unassembled WGS sequence"/>
</dbReference>
<feature type="signal peptide" evidence="2">
    <location>
        <begin position="1"/>
        <end position="38"/>
    </location>
</feature>
<dbReference type="EMBL" id="JBHSFE010000014">
    <property type="protein sequence ID" value="MFC4609906.1"/>
    <property type="molecule type" value="Genomic_DNA"/>
</dbReference>
<evidence type="ECO:0000259" key="3">
    <source>
        <dbReference type="Pfam" id="PF13349"/>
    </source>
</evidence>
<comment type="caution">
    <text evidence="4">The sequence shown here is derived from an EMBL/GenBank/DDBJ whole genome shotgun (WGS) entry which is preliminary data.</text>
</comment>
<reference evidence="5" key="1">
    <citation type="journal article" date="2019" name="Int. J. Syst. Evol. Microbiol.">
        <title>The Global Catalogue of Microorganisms (GCM) 10K type strain sequencing project: providing services to taxonomists for standard genome sequencing and annotation.</title>
        <authorList>
            <consortium name="The Broad Institute Genomics Platform"/>
            <consortium name="The Broad Institute Genome Sequencing Center for Infectious Disease"/>
            <person name="Wu L."/>
            <person name="Ma J."/>
        </authorList>
    </citation>
    <scope>NUCLEOTIDE SEQUENCE [LARGE SCALE GENOMIC DNA]</scope>
    <source>
        <strain evidence="5">CGMCC 4.7139</strain>
    </source>
</reference>
<name>A0ABV9G6H4_9ACTN</name>